<evidence type="ECO:0000256" key="1">
    <source>
        <dbReference type="SAM" id="MobiDB-lite"/>
    </source>
</evidence>
<feature type="region of interest" description="Disordered" evidence="1">
    <location>
        <begin position="24"/>
        <end position="44"/>
    </location>
</feature>
<dbReference type="InParanoid" id="A0A0R0GEA6"/>
<protein>
    <submittedName>
        <fullName evidence="2 3">Uncharacterized protein</fullName>
    </submittedName>
</protein>
<organism evidence="2">
    <name type="scientific">Glycine max</name>
    <name type="common">Soybean</name>
    <name type="synonym">Glycine hispida</name>
    <dbReference type="NCBI Taxonomy" id="3847"/>
    <lineage>
        <taxon>Eukaryota</taxon>
        <taxon>Viridiplantae</taxon>
        <taxon>Streptophyta</taxon>
        <taxon>Embryophyta</taxon>
        <taxon>Tracheophyta</taxon>
        <taxon>Spermatophyta</taxon>
        <taxon>Magnoliopsida</taxon>
        <taxon>eudicotyledons</taxon>
        <taxon>Gunneridae</taxon>
        <taxon>Pentapetalae</taxon>
        <taxon>rosids</taxon>
        <taxon>fabids</taxon>
        <taxon>Fabales</taxon>
        <taxon>Fabaceae</taxon>
        <taxon>Papilionoideae</taxon>
        <taxon>50 kb inversion clade</taxon>
        <taxon>NPAAA clade</taxon>
        <taxon>indigoferoid/millettioid clade</taxon>
        <taxon>Phaseoleae</taxon>
        <taxon>Glycine</taxon>
        <taxon>Glycine subgen. Soja</taxon>
    </lineage>
</organism>
<dbReference type="AlphaFoldDB" id="A0A0R0GEA6"/>
<dbReference type="EnsemblPlants" id="KRH16698">
    <property type="protein sequence ID" value="KRH16698"/>
    <property type="gene ID" value="GLYMA_14G171400"/>
</dbReference>
<dbReference type="Proteomes" id="UP000008827">
    <property type="component" value="Chromosome 14"/>
</dbReference>
<accession>A0A0R0GEA6</accession>
<evidence type="ECO:0000313" key="4">
    <source>
        <dbReference type="Proteomes" id="UP000008827"/>
    </source>
</evidence>
<dbReference type="OrthoDB" id="1664327at2759"/>
<evidence type="ECO:0000313" key="3">
    <source>
        <dbReference type="EnsemblPlants" id="KRH16698"/>
    </source>
</evidence>
<dbReference type="Gramene" id="KRH16698">
    <property type="protein sequence ID" value="KRH16698"/>
    <property type="gene ID" value="GLYMA_14G171400"/>
</dbReference>
<dbReference type="EMBL" id="CM000847">
    <property type="protein sequence ID" value="KRH16698.1"/>
    <property type="molecule type" value="Genomic_DNA"/>
</dbReference>
<sequence>MVDGATKRVILFIYGARMHTFNPLQTPQRRQVPTPSRPSRSLGNSITRVVRHGAESAGVNANGNSFDITTKLLHLTWHPAENSIAYAGANSLK</sequence>
<reference evidence="2" key="3">
    <citation type="submission" date="2018-07" db="EMBL/GenBank/DDBJ databases">
        <title>WGS assembly of Glycine max.</title>
        <authorList>
            <person name="Schmutz J."/>
            <person name="Cannon S."/>
            <person name="Schlueter J."/>
            <person name="Ma J."/>
            <person name="Mitros T."/>
            <person name="Nelson W."/>
            <person name="Hyten D."/>
            <person name="Song Q."/>
            <person name="Thelen J."/>
            <person name="Cheng J."/>
            <person name="Xu D."/>
            <person name="Hellsten U."/>
            <person name="May G."/>
            <person name="Yu Y."/>
            <person name="Sakurai T."/>
            <person name="Umezawa T."/>
            <person name="Bhattacharyya M."/>
            <person name="Sandhu D."/>
            <person name="Valliyodan B."/>
            <person name="Lindquist E."/>
            <person name="Peto M."/>
            <person name="Grant D."/>
            <person name="Shu S."/>
            <person name="Goodstein D."/>
            <person name="Barry K."/>
            <person name="Futrell-Griggs M."/>
            <person name="Abernathy B."/>
            <person name="Du J."/>
            <person name="Tian Z."/>
            <person name="Zhu L."/>
            <person name="Gill N."/>
            <person name="Joshi T."/>
            <person name="Libault M."/>
            <person name="Sethuraman A."/>
            <person name="Zhang X."/>
            <person name="Shinozaki K."/>
            <person name="Nguyen H."/>
            <person name="Wing R."/>
            <person name="Cregan P."/>
            <person name="Specht J."/>
            <person name="Grimwood J."/>
            <person name="Rokhsar D."/>
            <person name="Stacey G."/>
            <person name="Shoemaker R."/>
            <person name="Jackson S."/>
        </authorList>
    </citation>
    <scope>NUCLEOTIDE SEQUENCE</scope>
    <source>
        <tissue evidence="2">Callus</tissue>
    </source>
</reference>
<gene>
    <name evidence="2" type="ORF">GLYMA_14G171400</name>
</gene>
<evidence type="ECO:0000313" key="2">
    <source>
        <dbReference type="EMBL" id="KRH16698.1"/>
    </source>
</evidence>
<reference evidence="2 3" key="1">
    <citation type="journal article" date="2010" name="Nature">
        <title>Genome sequence of the palaeopolyploid soybean.</title>
        <authorList>
            <person name="Schmutz J."/>
            <person name="Cannon S.B."/>
            <person name="Schlueter J."/>
            <person name="Ma J."/>
            <person name="Mitros T."/>
            <person name="Nelson W."/>
            <person name="Hyten D.L."/>
            <person name="Song Q."/>
            <person name="Thelen J.J."/>
            <person name="Cheng J."/>
            <person name="Xu D."/>
            <person name="Hellsten U."/>
            <person name="May G.D."/>
            <person name="Yu Y."/>
            <person name="Sakurai T."/>
            <person name="Umezawa T."/>
            <person name="Bhattacharyya M.K."/>
            <person name="Sandhu D."/>
            <person name="Valliyodan B."/>
            <person name="Lindquist E."/>
            <person name="Peto M."/>
            <person name="Grant D."/>
            <person name="Shu S."/>
            <person name="Goodstein D."/>
            <person name="Barry K."/>
            <person name="Futrell-Griggs M."/>
            <person name="Abernathy B."/>
            <person name="Du J."/>
            <person name="Tian Z."/>
            <person name="Zhu L."/>
            <person name="Gill N."/>
            <person name="Joshi T."/>
            <person name="Libault M."/>
            <person name="Sethuraman A."/>
            <person name="Zhang X.-C."/>
            <person name="Shinozaki K."/>
            <person name="Nguyen H.T."/>
            <person name="Wing R.A."/>
            <person name="Cregan P."/>
            <person name="Specht J."/>
            <person name="Grimwood J."/>
            <person name="Rokhsar D."/>
            <person name="Stacey G."/>
            <person name="Shoemaker R.C."/>
            <person name="Jackson S.A."/>
        </authorList>
    </citation>
    <scope>NUCLEOTIDE SEQUENCE [LARGE SCALE GENOMIC DNA]</scope>
    <source>
        <strain evidence="3">cv. Williams 82</strain>
        <tissue evidence="2">Callus</tissue>
    </source>
</reference>
<name>A0A0R0GEA6_SOYBN</name>
<dbReference type="OMA" id="FECCLNG"/>
<dbReference type="STRING" id="3847.A0A0R0GEA6"/>
<keyword evidence="4" id="KW-1185">Reference proteome</keyword>
<proteinExistence type="predicted"/>
<reference evidence="3" key="2">
    <citation type="submission" date="2018-02" db="UniProtKB">
        <authorList>
            <consortium name="EnsemblPlants"/>
        </authorList>
    </citation>
    <scope>IDENTIFICATION</scope>
    <source>
        <strain evidence="3">Williams 82</strain>
    </source>
</reference>